<feature type="domain" description="HTH marR-type" evidence="4">
    <location>
        <begin position="31"/>
        <end position="166"/>
    </location>
</feature>
<comment type="caution">
    <text evidence="5">The sequence shown here is derived from an EMBL/GenBank/DDBJ whole genome shotgun (WGS) entry which is preliminary data.</text>
</comment>
<dbReference type="PRINTS" id="PR00598">
    <property type="entry name" value="HTHMARR"/>
</dbReference>
<dbReference type="Proteomes" id="UP000230161">
    <property type="component" value="Unassembled WGS sequence"/>
</dbReference>
<evidence type="ECO:0000313" key="6">
    <source>
        <dbReference type="Proteomes" id="UP000230161"/>
    </source>
</evidence>
<evidence type="ECO:0000259" key="4">
    <source>
        <dbReference type="PROSITE" id="PS50995"/>
    </source>
</evidence>
<dbReference type="InterPro" id="IPR000835">
    <property type="entry name" value="HTH_MarR-typ"/>
</dbReference>
<dbReference type="RefSeq" id="WP_100344256.1">
    <property type="nucleotide sequence ID" value="NZ_PGFB01000002.1"/>
</dbReference>
<keyword evidence="6" id="KW-1185">Reference proteome</keyword>
<dbReference type="InterPro" id="IPR036388">
    <property type="entry name" value="WH-like_DNA-bd_sf"/>
</dbReference>
<keyword evidence="2 5" id="KW-0238">DNA-binding</keyword>
<dbReference type="SMART" id="SM00347">
    <property type="entry name" value="HTH_MARR"/>
    <property type="match status" value="1"/>
</dbReference>
<dbReference type="PROSITE" id="PS50995">
    <property type="entry name" value="HTH_MARR_2"/>
    <property type="match status" value="1"/>
</dbReference>
<keyword evidence="3" id="KW-0804">Transcription</keyword>
<reference evidence="5 6" key="1">
    <citation type="submission" date="2017-11" db="EMBL/GenBank/DDBJ databases">
        <title>Genomic Encyclopedia of Archaeal and Bacterial Type Strains, Phase II (KMG-II): From Individual Species to Whole Genera.</title>
        <authorList>
            <person name="Goeker M."/>
        </authorList>
    </citation>
    <scope>NUCLEOTIDE SEQUENCE [LARGE SCALE GENOMIC DNA]</scope>
    <source>
        <strain evidence="5 6">DSM 25625</strain>
    </source>
</reference>
<evidence type="ECO:0000256" key="3">
    <source>
        <dbReference type="ARBA" id="ARBA00023163"/>
    </source>
</evidence>
<dbReference type="GO" id="GO:0003677">
    <property type="term" value="F:DNA binding"/>
    <property type="evidence" value="ECO:0007669"/>
    <property type="project" value="UniProtKB-KW"/>
</dbReference>
<dbReference type="AlphaFoldDB" id="A0A2M9C0C5"/>
<evidence type="ECO:0000313" key="5">
    <source>
        <dbReference type="EMBL" id="PJJ63796.1"/>
    </source>
</evidence>
<dbReference type="EMBL" id="PGFB01000002">
    <property type="protein sequence ID" value="PJJ63796.1"/>
    <property type="molecule type" value="Genomic_DNA"/>
</dbReference>
<dbReference type="Gene3D" id="1.10.10.10">
    <property type="entry name" value="Winged helix-like DNA-binding domain superfamily/Winged helix DNA-binding domain"/>
    <property type="match status" value="1"/>
</dbReference>
<name>A0A2M9C0C5_9MICO</name>
<organism evidence="5 6">
    <name type="scientific">Compostimonas suwonensis</name>
    <dbReference type="NCBI Taxonomy" id="1048394"/>
    <lineage>
        <taxon>Bacteria</taxon>
        <taxon>Bacillati</taxon>
        <taxon>Actinomycetota</taxon>
        <taxon>Actinomycetes</taxon>
        <taxon>Micrococcales</taxon>
        <taxon>Microbacteriaceae</taxon>
        <taxon>Compostimonas</taxon>
    </lineage>
</organism>
<gene>
    <name evidence="5" type="ORF">CLV54_1472</name>
</gene>
<dbReference type="InterPro" id="IPR036390">
    <property type="entry name" value="WH_DNA-bd_sf"/>
</dbReference>
<accession>A0A2M9C0C5</accession>
<protein>
    <submittedName>
        <fullName evidence="5">DNA-binding MarR family transcriptional regulator</fullName>
    </submittedName>
</protein>
<dbReference type="GO" id="GO:0003700">
    <property type="term" value="F:DNA-binding transcription factor activity"/>
    <property type="evidence" value="ECO:0007669"/>
    <property type="project" value="InterPro"/>
</dbReference>
<dbReference type="SUPFAM" id="SSF46785">
    <property type="entry name" value="Winged helix' DNA-binding domain"/>
    <property type="match status" value="1"/>
</dbReference>
<dbReference type="Pfam" id="PF12802">
    <property type="entry name" value="MarR_2"/>
    <property type="match status" value="1"/>
</dbReference>
<sequence>MTEDGILEDRDALDAILDQWRHERPDLDLESMAVLARITQLAALVNASVERLLSQHGLQGGEFDVLTALRRSGDPFTLTPSELSRMVMMSRAGMTNRLDKLEASGLVQRTLDPIDRRSFRVALTARGREVIDRVLPAHAANLSRLMADLGDEARNALDGHLRVLLRSASASADAASRRLH</sequence>
<keyword evidence="1" id="KW-0805">Transcription regulation</keyword>
<dbReference type="PANTHER" id="PTHR42756:SF1">
    <property type="entry name" value="TRANSCRIPTIONAL REPRESSOR OF EMRAB OPERON"/>
    <property type="match status" value="1"/>
</dbReference>
<evidence type="ECO:0000256" key="1">
    <source>
        <dbReference type="ARBA" id="ARBA00023015"/>
    </source>
</evidence>
<dbReference type="PANTHER" id="PTHR42756">
    <property type="entry name" value="TRANSCRIPTIONAL REGULATOR, MARR"/>
    <property type="match status" value="1"/>
</dbReference>
<proteinExistence type="predicted"/>
<dbReference type="OrthoDB" id="3237509at2"/>
<evidence type="ECO:0000256" key="2">
    <source>
        <dbReference type="ARBA" id="ARBA00023125"/>
    </source>
</evidence>